<evidence type="ECO:0000313" key="2">
    <source>
        <dbReference type="EMBL" id="QNE75331.1"/>
    </source>
</evidence>
<gene>
    <name evidence="2" type="ORF">F0344_12520</name>
</gene>
<organism evidence="2 3">
    <name type="scientific">Streptomyces finlayi</name>
    <dbReference type="NCBI Taxonomy" id="67296"/>
    <lineage>
        <taxon>Bacteria</taxon>
        <taxon>Bacillati</taxon>
        <taxon>Actinomycetota</taxon>
        <taxon>Actinomycetes</taxon>
        <taxon>Kitasatosporales</taxon>
        <taxon>Streptomycetaceae</taxon>
        <taxon>Streptomyces</taxon>
    </lineage>
</organism>
<dbReference type="InterPro" id="IPR036365">
    <property type="entry name" value="PGBD-like_sf"/>
</dbReference>
<dbReference type="GO" id="GO:0009253">
    <property type="term" value="P:peptidoglycan catabolic process"/>
    <property type="evidence" value="ECO:0007669"/>
    <property type="project" value="InterPro"/>
</dbReference>
<dbReference type="SUPFAM" id="SSF55846">
    <property type="entry name" value="N-acetylmuramoyl-L-alanine amidase-like"/>
    <property type="match status" value="1"/>
</dbReference>
<dbReference type="EMBL" id="CP045702">
    <property type="protein sequence ID" value="QNE75331.1"/>
    <property type="molecule type" value="Genomic_DNA"/>
</dbReference>
<evidence type="ECO:0000313" key="3">
    <source>
        <dbReference type="Proteomes" id="UP000515307"/>
    </source>
</evidence>
<dbReference type="Gene3D" id="3.40.80.10">
    <property type="entry name" value="Peptidoglycan recognition protein-like"/>
    <property type="match status" value="1"/>
</dbReference>
<proteinExistence type="predicted"/>
<dbReference type="SUPFAM" id="SSF47090">
    <property type="entry name" value="PGBD-like"/>
    <property type="match status" value="2"/>
</dbReference>
<accession>A0A7G7BJ16</accession>
<dbReference type="InterPro" id="IPR047763">
    <property type="entry name" value="PG_bind_dom_phiBT1-type"/>
</dbReference>
<dbReference type="RefSeq" id="WP_185298865.1">
    <property type="nucleotide sequence ID" value="NZ_CP045702.1"/>
</dbReference>
<dbReference type="KEGG" id="sfiy:F0344_12520"/>
<dbReference type="Proteomes" id="UP000515307">
    <property type="component" value="Chromosome"/>
</dbReference>
<dbReference type="Gene3D" id="1.10.101.10">
    <property type="entry name" value="PGBD-like superfamily/PGBD"/>
    <property type="match status" value="2"/>
</dbReference>
<dbReference type="InterPro" id="IPR002477">
    <property type="entry name" value="Peptidoglycan-bd-like"/>
</dbReference>
<dbReference type="InterPro" id="IPR036366">
    <property type="entry name" value="PGBDSf"/>
</dbReference>
<dbReference type="NCBIfam" id="NF038080">
    <property type="entry name" value="PG_bind_siph"/>
    <property type="match status" value="1"/>
</dbReference>
<dbReference type="InterPro" id="IPR036505">
    <property type="entry name" value="Amidase/PGRP_sf"/>
</dbReference>
<evidence type="ECO:0000259" key="1">
    <source>
        <dbReference type="SMART" id="SM00644"/>
    </source>
</evidence>
<dbReference type="AlphaFoldDB" id="A0A7G7BJ16"/>
<dbReference type="Pfam" id="PF01471">
    <property type="entry name" value="PG_binding_1"/>
    <property type="match status" value="1"/>
</dbReference>
<name>A0A7G7BJ16_9ACTN</name>
<dbReference type="InterPro" id="IPR002502">
    <property type="entry name" value="Amidase_domain"/>
</dbReference>
<feature type="domain" description="N-acetylmuramoyl-L-alanine amidase" evidence="1">
    <location>
        <begin position="17"/>
        <end position="179"/>
    </location>
</feature>
<protein>
    <submittedName>
        <fullName evidence="2">N-acetylmuramoyl-L-alanine amidase</fullName>
    </submittedName>
</protein>
<dbReference type="SMART" id="SM00644">
    <property type="entry name" value="Ami_2"/>
    <property type="match status" value="1"/>
</dbReference>
<keyword evidence="3" id="KW-1185">Reference proteome</keyword>
<dbReference type="Pfam" id="PF01510">
    <property type="entry name" value="Amidase_2"/>
    <property type="match status" value="1"/>
</dbReference>
<dbReference type="GO" id="GO:0008745">
    <property type="term" value="F:N-acetylmuramoyl-L-alanine amidase activity"/>
    <property type="evidence" value="ECO:0007669"/>
    <property type="project" value="InterPro"/>
</dbReference>
<reference evidence="3" key="1">
    <citation type="submission" date="2019-10" db="EMBL/GenBank/DDBJ databases">
        <title>Antimicrobial potential of Antarctic Bacteria.</title>
        <authorList>
            <person name="Benaud N."/>
            <person name="Edwards R.J."/>
            <person name="Ferrari B.C."/>
        </authorList>
    </citation>
    <scope>NUCLEOTIDE SEQUENCE [LARGE SCALE GENOMIC DNA]</scope>
    <source>
        <strain evidence="3">NBSH44</strain>
    </source>
</reference>
<sequence>MTAHIYPKADATSQWFHTAYQGDTMAHPNVIVLHTTEGSSFPSYGGGGSAPTFTIKGGTVRQHFYANESARALVNAAGGVQTNTLNAIQIELVGTCDKGGPGLYWPDADDADLAALAELVKWLTDTYPIPVVSTSKPWLSYPSSYGSARGQRMSFAEWENFNGICGHQHVPENDHGDPGNFPIKRLIELVKGAKPSTGGSTAPSEPAAWDGKSFPGASAFVLGKSHPAVTVLGQRLVAHGYGRFYSVGPGPTFGQAEKDATQAFQKAQGWSGADADGYPGSSTWSRLMAAPATAAKTYLSLSTGVKPGAKHAQVKKLQTFLVKAGYGPIKGSVTDFYGAETQAAVARFHKKNPALSSKAYDPAIGSKGFVELQKEAE</sequence>